<dbReference type="eggNOG" id="ENOG5032UWF">
    <property type="taxonomic scope" value="Bacteria"/>
</dbReference>
<reference evidence="3" key="1">
    <citation type="submission" date="2016-11" db="EMBL/GenBank/DDBJ databases">
        <authorList>
            <person name="Varghese N."/>
            <person name="Submissions S."/>
        </authorList>
    </citation>
    <scope>NUCLEOTIDE SEQUENCE [LARGE SCALE GENOMIC DNA]</scope>
    <source>
        <strain evidence="3">DSM 19055</strain>
    </source>
</reference>
<evidence type="ECO:0000256" key="1">
    <source>
        <dbReference type="SAM" id="SignalP"/>
    </source>
</evidence>
<feature type="signal peptide" evidence="1">
    <location>
        <begin position="1"/>
        <end position="26"/>
    </location>
</feature>
<name>A0A1M5NPS7_9FLAO</name>
<evidence type="ECO:0000313" key="3">
    <source>
        <dbReference type="Proteomes" id="UP000184047"/>
    </source>
</evidence>
<dbReference type="STRING" id="421058.SAMN05421866_1510"/>
<dbReference type="SUPFAM" id="SSF49464">
    <property type="entry name" value="Carboxypeptidase regulatory domain-like"/>
    <property type="match status" value="1"/>
</dbReference>
<keyword evidence="3" id="KW-1185">Reference proteome</keyword>
<organism evidence="2 3">
    <name type="scientific">Chryseobacterium oranimense</name>
    <dbReference type="NCBI Taxonomy" id="421058"/>
    <lineage>
        <taxon>Bacteria</taxon>
        <taxon>Pseudomonadati</taxon>
        <taxon>Bacteroidota</taxon>
        <taxon>Flavobacteriia</taxon>
        <taxon>Flavobacteriales</taxon>
        <taxon>Weeksellaceae</taxon>
        <taxon>Chryseobacterium group</taxon>
        <taxon>Chryseobacterium</taxon>
    </lineage>
</organism>
<dbReference type="EMBL" id="FQWT01000002">
    <property type="protein sequence ID" value="SHG90953.1"/>
    <property type="molecule type" value="Genomic_DNA"/>
</dbReference>
<protein>
    <submittedName>
        <fullName evidence="2">CarboxypepD_reg-like domain-containing protein</fullName>
    </submittedName>
</protein>
<proteinExistence type="predicted"/>
<dbReference type="InterPro" id="IPR008969">
    <property type="entry name" value="CarboxyPept-like_regulatory"/>
</dbReference>
<gene>
    <name evidence="2" type="ORF">SAMN05421866_1510</name>
</gene>
<sequence length="255" mass="29153">MLYKKLSVKFKLLFLLTSFLFINSNAQNYIFGKVTSEDNSEMPDVTVINIRTDERTMTNRDGHFMVSGRAGDELRFVRVGYERLVKKVSGENIASPLNITLVRETILIPEVEVKQGITGDLKIDAKNLNRPKKVEKLNKDIDRYIAQKSDPRILAAKPGEFVQPKGQGFSIGKVKNKWDDIDLGSYLKTALGEEYFTDLKIDKSQIDHFIGYVLAGGFERKTILKYGFCSDADLHRFQRFVLTRISSYRAPQTQR</sequence>
<evidence type="ECO:0000313" key="2">
    <source>
        <dbReference type="EMBL" id="SHG90953.1"/>
    </source>
</evidence>
<dbReference type="AlphaFoldDB" id="A0A1M5NPS7"/>
<dbReference type="Proteomes" id="UP000184047">
    <property type="component" value="Unassembled WGS sequence"/>
</dbReference>
<keyword evidence="1" id="KW-0732">Signal</keyword>
<accession>A0A1M5NPS7</accession>
<feature type="chain" id="PRO_5013064734" evidence="1">
    <location>
        <begin position="27"/>
        <end position="255"/>
    </location>
</feature>